<dbReference type="VEuPathDB" id="FungiDB:PABG_11777"/>
<dbReference type="InterPro" id="IPR003165">
    <property type="entry name" value="Piwi"/>
</dbReference>
<dbReference type="Gene3D" id="3.30.420.10">
    <property type="entry name" value="Ribonuclease H-like superfamily/Ribonuclease H"/>
    <property type="match status" value="2"/>
</dbReference>
<proteinExistence type="predicted"/>
<dbReference type="GO" id="GO:0003676">
    <property type="term" value="F:nucleic acid binding"/>
    <property type="evidence" value="ECO:0007669"/>
    <property type="project" value="InterPro"/>
</dbReference>
<name>A0A1D2JC81_PARBR</name>
<dbReference type="PANTHER" id="PTHR22891">
    <property type="entry name" value="EUKARYOTIC TRANSLATION INITIATION FACTOR 2C"/>
    <property type="match status" value="1"/>
</dbReference>
<evidence type="ECO:0000259" key="1">
    <source>
        <dbReference type="SMART" id="SM00950"/>
    </source>
</evidence>
<dbReference type="SUPFAM" id="SSF53098">
    <property type="entry name" value="Ribonuclease H-like"/>
    <property type="match status" value="1"/>
</dbReference>
<dbReference type="InterPro" id="IPR036397">
    <property type="entry name" value="RNaseH_sf"/>
</dbReference>
<reference evidence="2 3" key="1">
    <citation type="submission" date="2016-06" db="EMBL/GenBank/DDBJ databases">
        <authorList>
            <person name="Kjaerup R.B."/>
            <person name="Dalgaard T.S."/>
            <person name="Juul-Madsen H.R."/>
        </authorList>
    </citation>
    <scope>NUCLEOTIDE SEQUENCE [LARGE SCALE GENOMIC DNA]</scope>
    <source>
        <strain evidence="2 3">Pb300</strain>
    </source>
</reference>
<dbReference type="VEuPathDB" id="FungiDB:PADG_11068"/>
<organism evidence="2 3">
    <name type="scientific">Paracoccidioides brasiliensis</name>
    <dbReference type="NCBI Taxonomy" id="121759"/>
    <lineage>
        <taxon>Eukaryota</taxon>
        <taxon>Fungi</taxon>
        <taxon>Dikarya</taxon>
        <taxon>Ascomycota</taxon>
        <taxon>Pezizomycotina</taxon>
        <taxon>Eurotiomycetes</taxon>
        <taxon>Eurotiomycetidae</taxon>
        <taxon>Onygenales</taxon>
        <taxon>Ajellomycetaceae</taxon>
        <taxon>Paracoccidioides</taxon>
    </lineage>
</organism>
<gene>
    <name evidence="2" type="ORF">ACO22_04778</name>
</gene>
<sequence>MVVGIDDTHPSPGSASNTPSIAGVVAFMNSQVAQWPADLRIQTSCQEMVSVLDDLLKTRLILWAKHHQQNFPENILVYPRIPIIIVVKRYNARFFLSELGDADHSFNPRNGTVVDRGVTDVRNWDFFLESHTALQGTARPGHYYIVNNDEVKSTAAASAMSRVELTLVDMSQMPSNPDA</sequence>
<feature type="domain" description="Piwi" evidence="1">
    <location>
        <begin position="1"/>
        <end position="168"/>
    </location>
</feature>
<dbReference type="EMBL" id="LZYO01000197">
    <property type="protein sequence ID" value="ODH26187.1"/>
    <property type="molecule type" value="Genomic_DNA"/>
</dbReference>
<dbReference type="SMART" id="SM00950">
    <property type="entry name" value="Piwi"/>
    <property type="match status" value="1"/>
</dbReference>
<dbReference type="InterPro" id="IPR012337">
    <property type="entry name" value="RNaseH-like_sf"/>
</dbReference>
<dbReference type="Pfam" id="PF02171">
    <property type="entry name" value="Piwi"/>
    <property type="match status" value="2"/>
</dbReference>
<comment type="caution">
    <text evidence="2">The sequence shown here is derived from an EMBL/GenBank/DDBJ whole genome shotgun (WGS) entry which is preliminary data.</text>
</comment>
<evidence type="ECO:0000313" key="2">
    <source>
        <dbReference type="EMBL" id="ODH26187.1"/>
    </source>
</evidence>
<protein>
    <recommendedName>
        <fullName evidence="1">Piwi domain-containing protein</fullName>
    </recommendedName>
</protein>
<dbReference type="Proteomes" id="UP000242814">
    <property type="component" value="Unassembled WGS sequence"/>
</dbReference>
<evidence type="ECO:0000313" key="3">
    <source>
        <dbReference type="Proteomes" id="UP000242814"/>
    </source>
</evidence>
<accession>A0A1D2JC81</accession>
<dbReference type="AlphaFoldDB" id="A0A1D2JC81"/>